<dbReference type="AlphaFoldDB" id="A0A0M4TU18"/>
<protein>
    <submittedName>
        <fullName evidence="2">Uncharacterized protein</fullName>
    </submittedName>
</protein>
<keyword evidence="1" id="KW-0732">Signal</keyword>
<evidence type="ECO:0000313" key="2">
    <source>
        <dbReference type="EMBL" id="ALF59061.1"/>
    </source>
</evidence>
<keyword evidence="3" id="KW-1185">Reference proteome</keyword>
<name>A0A0M4TU18_9GAMM</name>
<accession>A0A0M4TU18</accession>
<sequence>MIKKFVSGMAVLSAMQFTHAATDWTPQLTSLQDSCGNAFHVMGELPKKYQASIIRKGEKQVKDKSGGNNITTTYYLKDSTFFGLPLAALKEDTHDTDLEYKKFSMVFTDTAFMKLRPSFYYVARSETGAYTITADNPKNGTYRDEGIEVTYKNTAIGYEVEIDSNEGMSCNTYLNFDKANKTLSCDMACG</sequence>
<dbReference type="KEGG" id="pur:AOC03_02540"/>
<dbReference type="RefSeq" id="WP_062533457.1">
    <property type="nucleotide sequence ID" value="NZ_CP012678.1"/>
</dbReference>
<dbReference type="EMBL" id="CP012678">
    <property type="protein sequence ID" value="ALF59061.1"/>
    <property type="molecule type" value="Genomic_DNA"/>
</dbReference>
<feature type="chain" id="PRO_5005802289" evidence="1">
    <location>
        <begin position="21"/>
        <end position="190"/>
    </location>
</feature>
<gene>
    <name evidence="2" type="ORF">AOC03_02540</name>
</gene>
<feature type="signal peptide" evidence="1">
    <location>
        <begin position="1"/>
        <end position="20"/>
    </location>
</feature>
<evidence type="ECO:0000256" key="1">
    <source>
        <dbReference type="SAM" id="SignalP"/>
    </source>
</evidence>
<proteinExistence type="predicted"/>
<dbReference type="Proteomes" id="UP000059847">
    <property type="component" value="Chromosome"/>
</dbReference>
<evidence type="ECO:0000313" key="3">
    <source>
        <dbReference type="Proteomes" id="UP000059847"/>
    </source>
</evidence>
<reference evidence="2 3" key="1">
    <citation type="submission" date="2015-09" db="EMBL/GenBank/DDBJ databases">
        <title>Complete genome of Psychrobacter urativorans R10.10B.</title>
        <authorList>
            <person name="See-Too W.S."/>
            <person name="Chan K.G."/>
        </authorList>
    </citation>
    <scope>NUCLEOTIDE SEQUENCE [LARGE SCALE GENOMIC DNA]</scope>
    <source>
        <strain evidence="2 3">R10.10B</strain>
    </source>
</reference>
<dbReference type="OrthoDB" id="6660687at2"/>
<organism evidence="2 3">
    <name type="scientific">Psychrobacter urativorans</name>
    <dbReference type="NCBI Taxonomy" id="45610"/>
    <lineage>
        <taxon>Bacteria</taxon>
        <taxon>Pseudomonadati</taxon>
        <taxon>Pseudomonadota</taxon>
        <taxon>Gammaproteobacteria</taxon>
        <taxon>Moraxellales</taxon>
        <taxon>Moraxellaceae</taxon>
        <taxon>Psychrobacter</taxon>
    </lineage>
</organism>
<dbReference type="STRING" id="45610.AOC03_02540"/>